<sequence>MKEPIPHKDKPVRKTRSDKGHPQLTSRDEDVLRLIGEQTAYRFDQLQGLLARHPESQSQDPDVLSESRTREIIERWKILGLATYQKIHYDTPGWISLTRKGLYHCNLSLRFIDPRHSDLEHLFWINETRIMIEETYGSCPGFQWESERQYHVTRDRLKAQQRQDPDLWLPHEYRGNHLPDALLQYHLKDEPETPTITSAIEVELSEKSYATWKKIFLELIRFFTNAHYYVDPSIKSMFTKALNKFQNEDPAFDEPNKEQRQYIYIHDLEQRL</sequence>
<dbReference type="AlphaFoldDB" id="A0A5A5TL69"/>
<accession>A0A5A5TL69</accession>
<gene>
    <name evidence="2" type="ORF">KDI_53770</name>
</gene>
<evidence type="ECO:0000313" key="3">
    <source>
        <dbReference type="Proteomes" id="UP000322530"/>
    </source>
</evidence>
<keyword evidence="3" id="KW-1185">Reference proteome</keyword>
<feature type="region of interest" description="Disordered" evidence="1">
    <location>
        <begin position="1"/>
        <end position="29"/>
    </location>
</feature>
<reference evidence="2 3" key="1">
    <citation type="submission" date="2019-01" db="EMBL/GenBank/DDBJ databases">
        <title>Draft genome sequence of Dictyobacter sp. Uno17.</title>
        <authorList>
            <person name="Wang C.M."/>
            <person name="Zheng Y."/>
            <person name="Sakai Y."/>
            <person name="Abe K."/>
            <person name="Yokota A."/>
            <person name="Yabe S."/>
        </authorList>
    </citation>
    <scope>NUCLEOTIDE SEQUENCE [LARGE SCALE GENOMIC DNA]</scope>
    <source>
        <strain evidence="2 3">Uno17</strain>
    </source>
</reference>
<dbReference type="EMBL" id="BIXY01000149">
    <property type="protein sequence ID" value="GCF11813.1"/>
    <property type="molecule type" value="Genomic_DNA"/>
</dbReference>
<proteinExistence type="predicted"/>
<dbReference type="Proteomes" id="UP000322530">
    <property type="component" value="Unassembled WGS sequence"/>
</dbReference>
<name>A0A5A5TL69_9CHLR</name>
<protein>
    <submittedName>
        <fullName evidence="2">Uncharacterized protein</fullName>
    </submittedName>
</protein>
<comment type="caution">
    <text evidence="2">The sequence shown here is derived from an EMBL/GenBank/DDBJ whole genome shotgun (WGS) entry which is preliminary data.</text>
</comment>
<feature type="compositionally biased region" description="Basic and acidic residues" evidence="1">
    <location>
        <begin position="15"/>
        <end position="29"/>
    </location>
</feature>
<evidence type="ECO:0000256" key="1">
    <source>
        <dbReference type="SAM" id="MobiDB-lite"/>
    </source>
</evidence>
<organism evidence="2 3">
    <name type="scientific">Dictyobacter arantiisoli</name>
    <dbReference type="NCBI Taxonomy" id="2014874"/>
    <lineage>
        <taxon>Bacteria</taxon>
        <taxon>Bacillati</taxon>
        <taxon>Chloroflexota</taxon>
        <taxon>Ktedonobacteria</taxon>
        <taxon>Ktedonobacterales</taxon>
        <taxon>Dictyobacteraceae</taxon>
        <taxon>Dictyobacter</taxon>
    </lineage>
</organism>
<evidence type="ECO:0000313" key="2">
    <source>
        <dbReference type="EMBL" id="GCF11813.1"/>
    </source>
</evidence>
<dbReference type="RefSeq" id="WP_149404610.1">
    <property type="nucleotide sequence ID" value="NZ_BIXY01000149.1"/>
</dbReference>